<feature type="region of interest" description="Disordered" evidence="1">
    <location>
        <begin position="1"/>
        <end position="39"/>
    </location>
</feature>
<comment type="caution">
    <text evidence="2">The sequence shown here is derived from an EMBL/GenBank/DDBJ whole genome shotgun (WGS) entry which is preliminary data.</text>
</comment>
<sequence length="39" mass="4460">MGEMGATTGEERVRNRRTEATRVLGTPTKKDTNHNKRFI</sequence>
<accession>A0A0G0XSV0</accession>
<name>A0A0G0XSV0_9BACT</name>
<dbReference type="Proteomes" id="UP000034676">
    <property type="component" value="Unassembled WGS sequence"/>
</dbReference>
<gene>
    <name evidence="2" type="ORF">UU42_C0026G0001</name>
</gene>
<reference evidence="2 3" key="1">
    <citation type="journal article" date="2015" name="Nature">
        <title>rRNA introns, odd ribosomes, and small enigmatic genomes across a large radiation of phyla.</title>
        <authorList>
            <person name="Brown C.T."/>
            <person name="Hug L.A."/>
            <person name="Thomas B.C."/>
            <person name="Sharon I."/>
            <person name="Castelle C.J."/>
            <person name="Singh A."/>
            <person name="Wilkins M.J."/>
            <person name="Williams K.H."/>
            <person name="Banfield J.F."/>
        </authorList>
    </citation>
    <scope>NUCLEOTIDE SEQUENCE [LARGE SCALE GENOMIC DNA]</scope>
</reference>
<evidence type="ECO:0000313" key="2">
    <source>
        <dbReference type="EMBL" id="KKR90992.1"/>
    </source>
</evidence>
<feature type="compositionally biased region" description="Basic and acidic residues" evidence="1">
    <location>
        <begin position="9"/>
        <end position="20"/>
    </location>
</feature>
<dbReference type="EMBL" id="LCAO01000026">
    <property type="protein sequence ID" value="KKR90992.1"/>
    <property type="molecule type" value="Genomic_DNA"/>
</dbReference>
<organism evidence="2 3">
    <name type="scientific">Candidatus Woesebacteria bacterium GW2011_GWA1_41_13b</name>
    <dbReference type="NCBI Taxonomy" id="1618555"/>
    <lineage>
        <taxon>Bacteria</taxon>
        <taxon>Candidatus Woeseibacteriota</taxon>
    </lineage>
</organism>
<evidence type="ECO:0000256" key="1">
    <source>
        <dbReference type="SAM" id="MobiDB-lite"/>
    </source>
</evidence>
<evidence type="ECO:0000313" key="3">
    <source>
        <dbReference type="Proteomes" id="UP000034676"/>
    </source>
</evidence>
<protein>
    <submittedName>
        <fullName evidence="2">Uncharacterized protein</fullName>
    </submittedName>
</protein>
<feature type="compositionally biased region" description="Basic and acidic residues" evidence="1">
    <location>
        <begin position="28"/>
        <end position="39"/>
    </location>
</feature>
<proteinExistence type="predicted"/>
<dbReference type="AlphaFoldDB" id="A0A0G0XSV0"/>